<dbReference type="RefSeq" id="WP_280661013.1">
    <property type="nucleotide sequence ID" value="NZ_CP120373.1"/>
</dbReference>
<evidence type="ECO:0000313" key="2">
    <source>
        <dbReference type="Proteomes" id="UP001229355"/>
    </source>
</evidence>
<dbReference type="PROSITE" id="PS51257">
    <property type="entry name" value="PROKAR_LIPOPROTEIN"/>
    <property type="match status" value="1"/>
</dbReference>
<name>A0ABY8DDS4_9HYPH</name>
<evidence type="ECO:0000313" key="1">
    <source>
        <dbReference type="EMBL" id="WEX89025.1"/>
    </source>
</evidence>
<sequence>MRSVICSAISFCLDEIAFSLASIVSAALALAAAACWTWRLISSWKEVVRAGVRRLVGIASSTRDSNSWRLMVLALVQTIPPRSSIGSFFCRFVQP</sequence>
<protein>
    <recommendedName>
        <fullName evidence="3">Secreted protein</fullName>
    </recommendedName>
</protein>
<gene>
    <name evidence="1" type="ORF">PZN02_001565</name>
</gene>
<proteinExistence type="predicted"/>
<accession>A0ABY8DDS4</accession>
<reference evidence="1 2" key="1">
    <citation type="submission" date="2023-03" db="EMBL/GenBank/DDBJ databases">
        <authorList>
            <person name="Kaur S."/>
            <person name="Espinosa-Saiz D."/>
            <person name="Velazquez E."/>
            <person name="Menendez E."/>
            <person name="diCenzo G.C."/>
        </authorList>
    </citation>
    <scope>NUCLEOTIDE SEQUENCE [LARGE SCALE GENOMIC DNA]</scope>
    <source>
        <strain evidence="1 2">LMG 24692</strain>
    </source>
</reference>
<keyword evidence="2" id="KW-1185">Reference proteome</keyword>
<dbReference type="Proteomes" id="UP001229355">
    <property type="component" value="Chromosome 1"/>
</dbReference>
<organism evidence="1 2">
    <name type="scientific">Sinorhizobium garamanticum</name>
    <dbReference type="NCBI Taxonomy" id="680247"/>
    <lineage>
        <taxon>Bacteria</taxon>
        <taxon>Pseudomonadati</taxon>
        <taxon>Pseudomonadota</taxon>
        <taxon>Alphaproteobacteria</taxon>
        <taxon>Hyphomicrobiales</taxon>
        <taxon>Rhizobiaceae</taxon>
        <taxon>Sinorhizobium/Ensifer group</taxon>
        <taxon>Sinorhizobium</taxon>
    </lineage>
</organism>
<dbReference type="EMBL" id="CP120373">
    <property type="protein sequence ID" value="WEX89025.1"/>
    <property type="molecule type" value="Genomic_DNA"/>
</dbReference>
<evidence type="ECO:0008006" key="3">
    <source>
        <dbReference type="Google" id="ProtNLM"/>
    </source>
</evidence>